<dbReference type="CDD" id="cd00067">
    <property type="entry name" value="GAL4"/>
    <property type="match status" value="1"/>
</dbReference>
<dbReference type="GO" id="GO:0001228">
    <property type="term" value="F:DNA-binding transcription activator activity, RNA polymerase II-specific"/>
    <property type="evidence" value="ECO:0007669"/>
    <property type="project" value="TreeGrafter"/>
</dbReference>
<dbReference type="InterPro" id="IPR051430">
    <property type="entry name" value="Fungal_TF_Env_Response"/>
</dbReference>
<dbReference type="Proteomes" id="UP000288859">
    <property type="component" value="Unassembled WGS sequence"/>
</dbReference>
<dbReference type="Gene3D" id="4.10.240.10">
    <property type="entry name" value="Zn(2)-C6 fungal-type DNA-binding domain"/>
    <property type="match status" value="1"/>
</dbReference>
<dbReference type="SMART" id="SM00906">
    <property type="entry name" value="Fungal_trans"/>
    <property type="match status" value="1"/>
</dbReference>
<name>A0A438NIN0_EXOME</name>
<dbReference type="AlphaFoldDB" id="A0A438NIN0"/>
<keyword evidence="3" id="KW-0805">Transcription regulation</keyword>
<dbReference type="InterPro" id="IPR036864">
    <property type="entry name" value="Zn2-C6_fun-type_DNA-bd_sf"/>
</dbReference>
<keyword evidence="1" id="KW-0479">Metal-binding</keyword>
<protein>
    <recommendedName>
        <fullName evidence="8">Zn(2)-C6 fungal-type domain-containing protein</fullName>
    </recommendedName>
</protein>
<feature type="compositionally biased region" description="Polar residues" evidence="7">
    <location>
        <begin position="50"/>
        <end position="75"/>
    </location>
</feature>
<keyword evidence="6" id="KW-0539">Nucleus</keyword>
<dbReference type="PROSITE" id="PS50048">
    <property type="entry name" value="ZN2_CY6_FUNGAL_2"/>
    <property type="match status" value="1"/>
</dbReference>
<keyword evidence="5" id="KW-0804">Transcription</keyword>
<dbReference type="PROSITE" id="PS00463">
    <property type="entry name" value="ZN2_CY6_FUNGAL_1"/>
    <property type="match status" value="1"/>
</dbReference>
<organism evidence="9 10">
    <name type="scientific">Exophiala mesophila</name>
    <name type="common">Black yeast-like fungus</name>
    <dbReference type="NCBI Taxonomy" id="212818"/>
    <lineage>
        <taxon>Eukaryota</taxon>
        <taxon>Fungi</taxon>
        <taxon>Dikarya</taxon>
        <taxon>Ascomycota</taxon>
        <taxon>Pezizomycotina</taxon>
        <taxon>Eurotiomycetes</taxon>
        <taxon>Chaetothyriomycetidae</taxon>
        <taxon>Chaetothyriales</taxon>
        <taxon>Herpotrichiellaceae</taxon>
        <taxon>Exophiala</taxon>
    </lineage>
</organism>
<proteinExistence type="predicted"/>
<evidence type="ECO:0000313" key="9">
    <source>
        <dbReference type="EMBL" id="RVX75578.1"/>
    </source>
</evidence>
<evidence type="ECO:0000256" key="3">
    <source>
        <dbReference type="ARBA" id="ARBA00023015"/>
    </source>
</evidence>
<dbReference type="GO" id="GO:0005634">
    <property type="term" value="C:nucleus"/>
    <property type="evidence" value="ECO:0007669"/>
    <property type="project" value="TreeGrafter"/>
</dbReference>
<dbReference type="InterPro" id="IPR007219">
    <property type="entry name" value="XnlR_reg_dom"/>
</dbReference>
<evidence type="ECO:0000256" key="6">
    <source>
        <dbReference type="ARBA" id="ARBA00023242"/>
    </source>
</evidence>
<dbReference type="OrthoDB" id="4236860at2759"/>
<dbReference type="SMART" id="SM00066">
    <property type="entry name" value="GAL4"/>
    <property type="match status" value="1"/>
</dbReference>
<keyword evidence="4" id="KW-0238">DNA-binding</keyword>
<dbReference type="PANTHER" id="PTHR31944">
    <property type="entry name" value="HEME-RESPONSIVE ZINC FINGER TRANSCRIPTION FACTOR HAP1"/>
    <property type="match status" value="1"/>
</dbReference>
<dbReference type="Pfam" id="PF00172">
    <property type="entry name" value="Zn_clus"/>
    <property type="match status" value="1"/>
</dbReference>
<dbReference type="GO" id="GO:0000978">
    <property type="term" value="F:RNA polymerase II cis-regulatory region sequence-specific DNA binding"/>
    <property type="evidence" value="ECO:0007669"/>
    <property type="project" value="TreeGrafter"/>
</dbReference>
<dbReference type="EMBL" id="NAJM01000002">
    <property type="protein sequence ID" value="RVX75578.1"/>
    <property type="molecule type" value="Genomic_DNA"/>
</dbReference>
<evidence type="ECO:0000256" key="1">
    <source>
        <dbReference type="ARBA" id="ARBA00022723"/>
    </source>
</evidence>
<dbReference type="GO" id="GO:0008270">
    <property type="term" value="F:zinc ion binding"/>
    <property type="evidence" value="ECO:0007669"/>
    <property type="project" value="InterPro"/>
</dbReference>
<dbReference type="GO" id="GO:0006351">
    <property type="term" value="P:DNA-templated transcription"/>
    <property type="evidence" value="ECO:0007669"/>
    <property type="project" value="InterPro"/>
</dbReference>
<feature type="domain" description="Zn(2)-C6 fungal-type" evidence="8">
    <location>
        <begin position="11"/>
        <end position="41"/>
    </location>
</feature>
<evidence type="ECO:0000259" key="8">
    <source>
        <dbReference type="PROSITE" id="PS50048"/>
    </source>
</evidence>
<evidence type="ECO:0000256" key="2">
    <source>
        <dbReference type="ARBA" id="ARBA00022833"/>
    </source>
</evidence>
<evidence type="ECO:0000313" key="10">
    <source>
        <dbReference type="Proteomes" id="UP000288859"/>
    </source>
</evidence>
<feature type="region of interest" description="Disordered" evidence="7">
    <location>
        <begin position="50"/>
        <end position="95"/>
    </location>
</feature>
<evidence type="ECO:0000256" key="5">
    <source>
        <dbReference type="ARBA" id="ARBA00023163"/>
    </source>
</evidence>
<dbReference type="CDD" id="cd12148">
    <property type="entry name" value="fungal_TF_MHR"/>
    <property type="match status" value="1"/>
</dbReference>
<dbReference type="VEuPathDB" id="FungiDB:PV10_07678"/>
<dbReference type="Pfam" id="PF04082">
    <property type="entry name" value="Fungal_trans"/>
    <property type="match status" value="1"/>
</dbReference>
<reference evidence="9 10" key="1">
    <citation type="submission" date="2017-03" db="EMBL/GenBank/DDBJ databases">
        <title>Genomes of endolithic fungi from Antarctica.</title>
        <authorList>
            <person name="Coleine C."/>
            <person name="Masonjones S."/>
            <person name="Stajich J.E."/>
        </authorList>
    </citation>
    <scope>NUCLEOTIDE SEQUENCE [LARGE SCALE GENOMIC DNA]</scope>
    <source>
        <strain evidence="9 10">CCFEE 6314</strain>
    </source>
</reference>
<dbReference type="InterPro" id="IPR001138">
    <property type="entry name" value="Zn2Cys6_DnaBD"/>
</dbReference>
<evidence type="ECO:0000256" key="4">
    <source>
        <dbReference type="ARBA" id="ARBA00023125"/>
    </source>
</evidence>
<dbReference type="SUPFAM" id="SSF57701">
    <property type="entry name" value="Zn2/Cys6 DNA-binding domain"/>
    <property type="match status" value="1"/>
</dbReference>
<evidence type="ECO:0000256" key="7">
    <source>
        <dbReference type="SAM" id="MobiDB-lite"/>
    </source>
</evidence>
<keyword evidence="2" id="KW-0862">Zinc</keyword>
<gene>
    <name evidence="9" type="ORF">B0A52_00931</name>
</gene>
<comment type="caution">
    <text evidence="9">The sequence shown here is derived from an EMBL/GenBank/DDBJ whole genome shotgun (WGS) entry which is preliminary data.</text>
</comment>
<accession>A0A438NIN0</accession>
<sequence>MGAKRRRLALSCVACRRRKVRCDRTFPTCVRCQKGEVACDYVPYTGVPKSTNTLLTPSDASQSRPREQSVSSWTDEATAWHARSKDAAQQPPAPVQQTGAVIATSAARSPAQSALQLQKRIEWLENCVRSSPTGRLPPAHLPSEPDFPRLARNSLPDAFSPDQKPILFRGKGLKTKYYGPSHAANILSHSEQLSNFAKEVLTRVPALEKSRAVWKKKRHSQNHLPALPDLAALQRLVPEPTRCDALVQEYFSNFETTYRVLHSPTFFQRYKEFWKSPESTSPSFMVQLLLVCACVNSVVPGGPSGFIGRSSAAHHAAVEWINICGLWHEQQSHKHVTLDNFQVWVLLLIAKRLNRVKVKREWTLAGQVLRTAMAAGLHREPSFQRTSISVFDQEMRRRLWYTIVEVELQASLDRGLCPGVQPYEWDCLPPINIHDEDLDPDMQELPAPRELTDPTRTSFLCLAQQTLPLRLEILTRINSVRFGLDIEMALDYDQRLREALQQLPLWKEKSSAAVAQDLSKLIFYEYIMLIHQGFDRHSNDTPARHFYSHAARQDAALTTLKMYVRMPLNRALAFCNFSEVLFRACLAASHCVCISQFSHTSLNLDPEKALELTMEGLGVLESRIGRLGQGFYEFWIGSSAAGLARKVLPESPSTETLAQQTADRIARLHENLMLGQVIQLTPESMVDTPETASKPDHSMPPPRMNMNPEPPVPDLEAFMAQQTFNPFSETLFDFDVVDFWNTDYSAQI</sequence>
<dbReference type="PANTHER" id="PTHR31944:SF130">
    <property type="entry name" value="ZN(II)2CYS6 TRANSCRIPTION FACTO (EUROFUNG)"/>
    <property type="match status" value="1"/>
</dbReference>